<dbReference type="SUPFAM" id="SSF47406">
    <property type="entry name" value="SinR repressor dimerisation domain-like"/>
    <property type="match status" value="1"/>
</dbReference>
<accession>A0ABT9ZU66</accession>
<name>A0ABT9ZU66_9BACI</name>
<evidence type="ECO:0000313" key="2">
    <source>
        <dbReference type="EMBL" id="MDQ0254018.1"/>
    </source>
</evidence>
<dbReference type="Pfam" id="PF08671">
    <property type="entry name" value="SinI"/>
    <property type="match status" value="1"/>
</dbReference>
<proteinExistence type="predicted"/>
<gene>
    <name evidence="2" type="ORF">J2S74_001391</name>
</gene>
<reference evidence="2 3" key="1">
    <citation type="submission" date="2023-07" db="EMBL/GenBank/DDBJ databases">
        <title>Genomic Encyclopedia of Type Strains, Phase IV (KMG-IV): sequencing the most valuable type-strain genomes for metagenomic binning, comparative biology and taxonomic classification.</title>
        <authorList>
            <person name="Goeker M."/>
        </authorList>
    </citation>
    <scope>NUCLEOTIDE SEQUENCE [LARGE SCALE GENOMIC DNA]</scope>
    <source>
        <strain evidence="2 3">DSM 9768</strain>
    </source>
</reference>
<organism evidence="2 3">
    <name type="scientific">Evansella vedderi</name>
    <dbReference type="NCBI Taxonomy" id="38282"/>
    <lineage>
        <taxon>Bacteria</taxon>
        <taxon>Bacillati</taxon>
        <taxon>Bacillota</taxon>
        <taxon>Bacilli</taxon>
        <taxon>Bacillales</taxon>
        <taxon>Bacillaceae</taxon>
        <taxon>Evansella</taxon>
    </lineage>
</organism>
<dbReference type="PROSITE" id="PS51500">
    <property type="entry name" value="SIN"/>
    <property type="match status" value="1"/>
</dbReference>
<protein>
    <recommendedName>
        <fullName evidence="1">Sin domain-containing protein</fullName>
    </recommendedName>
</protein>
<comment type="caution">
    <text evidence="2">The sequence shown here is derived from an EMBL/GenBank/DDBJ whole genome shotgun (WGS) entry which is preliminary data.</text>
</comment>
<sequence length="47" mass="5548">MEKVIKLKKPVVDEEWVQLLEEARSLGIKPEEIRLFLARNEAQSKVR</sequence>
<feature type="domain" description="Sin" evidence="1">
    <location>
        <begin position="3"/>
        <end position="41"/>
    </location>
</feature>
<dbReference type="RefSeq" id="WP_307323374.1">
    <property type="nucleotide sequence ID" value="NZ_JAUSUG010000004.1"/>
</dbReference>
<evidence type="ECO:0000313" key="3">
    <source>
        <dbReference type="Proteomes" id="UP001230005"/>
    </source>
</evidence>
<dbReference type="InterPro" id="IPR010981">
    <property type="entry name" value="SinR/SinI_dimer_dom"/>
</dbReference>
<dbReference type="InterPro" id="IPR036281">
    <property type="entry name" value="SinR/SinI_dimer_dom_sf"/>
</dbReference>
<dbReference type="EMBL" id="JAUSUG010000004">
    <property type="protein sequence ID" value="MDQ0254018.1"/>
    <property type="molecule type" value="Genomic_DNA"/>
</dbReference>
<dbReference type="Proteomes" id="UP001230005">
    <property type="component" value="Unassembled WGS sequence"/>
</dbReference>
<evidence type="ECO:0000259" key="1">
    <source>
        <dbReference type="PROSITE" id="PS51500"/>
    </source>
</evidence>
<keyword evidence="3" id="KW-1185">Reference proteome</keyword>